<dbReference type="InterPro" id="IPR045890">
    <property type="entry name" value="POB1-like"/>
</dbReference>
<protein>
    <recommendedName>
        <fullName evidence="8">BACK domain-containing protein</fullName>
    </recommendedName>
</protein>
<dbReference type="Gene3D" id="3.30.40.10">
    <property type="entry name" value="Zinc/RING finger domain, C3HC4 (zinc finger)"/>
    <property type="match status" value="1"/>
</dbReference>
<dbReference type="GO" id="GO:0005634">
    <property type="term" value="C:nucleus"/>
    <property type="evidence" value="ECO:0007669"/>
    <property type="project" value="TreeGrafter"/>
</dbReference>
<comment type="caution">
    <text evidence="9">The sequence shown here is derived from an EMBL/GenBank/DDBJ whole genome shotgun (WGS) entry which is preliminary data.</text>
</comment>
<dbReference type="InterPro" id="IPR011705">
    <property type="entry name" value="BACK"/>
</dbReference>
<dbReference type="SUPFAM" id="SSF57903">
    <property type="entry name" value="FYVE/PHD zinc finger"/>
    <property type="match status" value="1"/>
</dbReference>
<comment type="function">
    <text evidence="1">May act as a substrate-specific adapter of an E3 ubiquitin-protein ligase complex (CUL3-RBX1-BTB) which mediates the ubiquitination and subsequent proteasomal degradation of target proteins.</text>
</comment>
<gene>
    <name evidence="9" type="ORF">Tci_042567</name>
</gene>
<evidence type="ECO:0000256" key="1">
    <source>
        <dbReference type="ARBA" id="ARBA00002668"/>
    </source>
</evidence>
<keyword evidence="3" id="KW-0479">Metal-binding</keyword>
<dbReference type="Pfam" id="PF07707">
    <property type="entry name" value="BACK"/>
    <property type="match status" value="1"/>
</dbReference>
<comment type="pathway">
    <text evidence="2">Protein modification; protein ubiquitination.</text>
</comment>
<evidence type="ECO:0000256" key="2">
    <source>
        <dbReference type="ARBA" id="ARBA00004906"/>
    </source>
</evidence>
<feature type="domain" description="BACK" evidence="8">
    <location>
        <begin position="22"/>
        <end position="123"/>
    </location>
</feature>
<proteinExistence type="predicted"/>
<dbReference type="GO" id="GO:0010114">
    <property type="term" value="P:response to red light"/>
    <property type="evidence" value="ECO:0007669"/>
    <property type="project" value="TreeGrafter"/>
</dbReference>
<dbReference type="PANTHER" id="PTHR46336">
    <property type="entry name" value="OS02G0260700 PROTEIN"/>
    <property type="match status" value="1"/>
</dbReference>
<dbReference type="SMART" id="SM00875">
    <property type="entry name" value="BACK"/>
    <property type="match status" value="1"/>
</dbReference>
<evidence type="ECO:0000256" key="6">
    <source>
        <dbReference type="ARBA" id="ARBA00022833"/>
    </source>
</evidence>
<sequence length="204" mass="23160">MLTVTIAPALLDLLMAADKFECTMAEVVQPLTDAAKKFLGVRYKDITKFQDEVLNLPLVGVEAILASDDLQVASEDAVYDFVLKWSRIQYPKIEERQEILATRLAQFIRFSYMTCGKLRKVMACNDFEHEFTQKLWSRFCKCKMSFNPNLYTPKCEACKKRYHSPNCINMTIDEAKQIANNFTCDRCLAPDNQGSASASATVDP</sequence>
<dbReference type="InterPro" id="IPR013083">
    <property type="entry name" value="Znf_RING/FYVE/PHD"/>
</dbReference>
<reference evidence="9" key="1">
    <citation type="journal article" date="2019" name="Sci. Rep.">
        <title>Draft genome of Tanacetum cinerariifolium, the natural source of mosquito coil.</title>
        <authorList>
            <person name="Yamashiro T."/>
            <person name="Shiraishi A."/>
            <person name="Satake H."/>
            <person name="Nakayama K."/>
        </authorList>
    </citation>
    <scope>NUCLEOTIDE SEQUENCE</scope>
</reference>
<dbReference type="AlphaFoldDB" id="A0A6L2MAT4"/>
<keyword evidence="4" id="KW-0863">Zinc-finger</keyword>
<evidence type="ECO:0000313" key="9">
    <source>
        <dbReference type="EMBL" id="GEU70589.1"/>
    </source>
</evidence>
<evidence type="ECO:0000259" key="8">
    <source>
        <dbReference type="SMART" id="SM00875"/>
    </source>
</evidence>
<organism evidence="9">
    <name type="scientific">Tanacetum cinerariifolium</name>
    <name type="common">Dalmatian daisy</name>
    <name type="synonym">Chrysanthemum cinerariifolium</name>
    <dbReference type="NCBI Taxonomy" id="118510"/>
    <lineage>
        <taxon>Eukaryota</taxon>
        <taxon>Viridiplantae</taxon>
        <taxon>Streptophyta</taxon>
        <taxon>Embryophyta</taxon>
        <taxon>Tracheophyta</taxon>
        <taxon>Spermatophyta</taxon>
        <taxon>Magnoliopsida</taxon>
        <taxon>eudicotyledons</taxon>
        <taxon>Gunneridae</taxon>
        <taxon>Pentapetalae</taxon>
        <taxon>asterids</taxon>
        <taxon>campanulids</taxon>
        <taxon>Asterales</taxon>
        <taxon>Asteraceae</taxon>
        <taxon>Asteroideae</taxon>
        <taxon>Anthemideae</taxon>
        <taxon>Anthemidinae</taxon>
        <taxon>Tanacetum</taxon>
    </lineage>
</organism>
<accession>A0A6L2MAT4</accession>
<keyword evidence="5" id="KW-0833">Ubl conjugation pathway</keyword>
<dbReference type="EMBL" id="BKCJ010006142">
    <property type="protein sequence ID" value="GEU70589.1"/>
    <property type="molecule type" value="Genomic_DNA"/>
</dbReference>
<evidence type="ECO:0000256" key="5">
    <source>
        <dbReference type="ARBA" id="ARBA00022786"/>
    </source>
</evidence>
<dbReference type="Gene3D" id="1.25.40.420">
    <property type="match status" value="1"/>
</dbReference>
<keyword evidence="6" id="KW-0862">Zinc</keyword>
<dbReference type="InterPro" id="IPR011011">
    <property type="entry name" value="Znf_FYVE_PHD"/>
</dbReference>
<dbReference type="GO" id="GO:0008270">
    <property type="term" value="F:zinc ion binding"/>
    <property type="evidence" value="ECO:0007669"/>
    <property type="project" value="UniProtKB-KW"/>
</dbReference>
<feature type="signal peptide" evidence="7">
    <location>
        <begin position="1"/>
        <end position="25"/>
    </location>
</feature>
<keyword evidence="7" id="KW-0732">Signal</keyword>
<evidence type="ECO:0000256" key="3">
    <source>
        <dbReference type="ARBA" id="ARBA00022723"/>
    </source>
</evidence>
<evidence type="ECO:0000256" key="4">
    <source>
        <dbReference type="ARBA" id="ARBA00022771"/>
    </source>
</evidence>
<dbReference type="FunFam" id="1.25.40.420:FF:000008">
    <property type="entry name" value="BTB/POZ domain-containing protein POB1"/>
    <property type="match status" value="1"/>
</dbReference>
<evidence type="ECO:0000256" key="7">
    <source>
        <dbReference type="SAM" id="SignalP"/>
    </source>
</evidence>
<dbReference type="PANTHER" id="PTHR46336:SF3">
    <property type="entry name" value="BTB_POZ DOMAIN-CONTAINING PROTEIN POB1"/>
    <property type="match status" value="1"/>
</dbReference>
<feature type="chain" id="PRO_5026653220" description="BACK domain-containing protein" evidence="7">
    <location>
        <begin position="26"/>
        <end position="204"/>
    </location>
</feature>
<name>A0A6L2MAT4_TANCI</name>